<reference evidence="2" key="1">
    <citation type="journal article" date="2018" name="Sci. Rep.">
        <title>Lignite coal burning seam in the remote Altai Mountains harbors a hydrogen-driven thermophilic microbial community.</title>
        <authorList>
            <person name="Kadnikov V.V."/>
            <person name="Mardanov A.V."/>
            <person name="Ivasenko D.A."/>
            <person name="Antsiferov D.V."/>
            <person name="Beletsky A.V."/>
            <person name="Karnachuk O.V."/>
            <person name="Ravin N.V."/>
        </authorList>
    </citation>
    <scope>NUCLEOTIDE SEQUENCE [LARGE SCALE GENOMIC DNA]</scope>
</reference>
<dbReference type="Proteomes" id="UP000244338">
    <property type="component" value="Unassembled WGS sequence"/>
</dbReference>
<dbReference type="AlphaFoldDB" id="A0A2R6Y0R4"/>
<evidence type="ECO:0000313" key="1">
    <source>
        <dbReference type="EMBL" id="PTQ56276.1"/>
    </source>
</evidence>
<name>A0A2R6Y0R4_9BACL</name>
<proteinExistence type="predicted"/>
<organism evidence="1 2">
    <name type="scientific">Candidatus Carbonibacillus altaicus</name>
    <dbReference type="NCBI Taxonomy" id="2163959"/>
    <lineage>
        <taxon>Bacteria</taxon>
        <taxon>Bacillati</taxon>
        <taxon>Bacillota</taxon>
        <taxon>Bacilli</taxon>
        <taxon>Bacillales</taxon>
        <taxon>Candidatus Carbonibacillus</taxon>
    </lineage>
</organism>
<accession>A0A2R6Y0R4</accession>
<gene>
    <name evidence="1" type="ORF">BSOLF_0500</name>
</gene>
<comment type="caution">
    <text evidence="1">The sequence shown here is derived from an EMBL/GenBank/DDBJ whole genome shotgun (WGS) entry which is preliminary data.</text>
</comment>
<dbReference type="EMBL" id="PEBX01000035">
    <property type="protein sequence ID" value="PTQ56276.1"/>
    <property type="molecule type" value="Genomic_DNA"/>
</dbReference>
<sequence>MEVDVKVTRASFDWRETDEGDVLVVTVPFSEEETRLIKPMFEGVVHVDMTFYAHMLDGDPYIVVQLNMGSGSVHLWFGRSDWRALGEEPDEITLKFGEEGVTVPFFGKRLGMIIDAWLEAAEDRREGRAVDAAIDPAFLQALEHTFS</sequence>
<evidence type="ECO:0000313" key="2">
    <source>
        <dbReference type="Proteomes" id="UP000244338"/>
    </source>
</evidence>
<protein>
    <submittedName>
        <fullName evidence="1">Uncharacterized protein</fullName>
    </submittedName>
</protein>